<dbReference type="EMBL" id="BMLI01000005">
    <property type="protein sequence ID" value="GGN14692.1"/>
    <property type="molecule type" value="Genomic_DNA"/>
</dbReference>
<proteinExistence type="predicted"/>
<sequence length="60" mass="6548">MNAVLIMANSPQLEKTLVSIPSKSALKIGPRGLMQLAIEKLDETTLAEARQIVEKDISNK</sequence>
<organism evidence="1 2">
    <name type="scientific">Dyadobacter beijingensis</name>
    <dbReference type="NCBI Taxonomy" id="365489"/>
    <lineage>
        <taxon>Bacteria</taxon>
        <taxon>Pseudomonadati</taxon>
        <taxon>Bacteroidota</taxon>
        <taxon>Cytophagia</taxon>
        <taxon>Cytophagales</taxon>
        <taxon>Spirosomataceae</taxon>
        <taxon>Dyadobacter</taxon>
    </lineage>
</organism>
<evidence type="ECO:0000313" key="1">
    <source>
        <dbReference type="EMBL" id="GGN14692.1"/>
    </source>
</evidence>
<reference evidence="2" key="1">
    <citation type="journal article" date="2019" name="Int. J. Syst. Evol. Microbiol.">
        <title>The Global Catalogue of Microorganisms (GCM) 10K type strain sequencing project: providing services to taxonomists for standard genome sequencing and annotation.</title>
        <authorList>
            <consortium name="The Broad Institute Genomics Platform"/>
            <consortium name="The Broad Institute Genome Sequencing Center for Infectious Disease"/>
            <person name="Wu L."/>
            <person name="Ma J."/>
        </authorList>
    </citation>
    <scope>NUCLEOTIDE SEQUENCE [LARGE SCALE GENOMIC DNA]</scope>
    <source>
        <strain evidence="2">CGMCC 1.6375</strain>
    </source>
</reference>
<accession>A0ABQ2IJZ5</accession>
<protein>
    <submittedName>
        <fullName evidence="1">Uncharacterized protein</fullName>
    </submittedName>
</protein>
<gene>
    <name evidence="1" type="ORF">GCM10010967_58890</name>
</gene>
<evidence type="ECO:0000313" key="2">
    <source>
        <dbReference type="Proteomes" id="UP000632339"/>
    </source>
</evidence>
<keyword evidence="2" id="KW-1185">Reference proteome</keyword>
<name>A0ABQ2IJZ5_9BACT</name>
<comment type="caution">
    <text evidence="1">The sequence shown here is derived from an EMBL/GenBank/DDBJ whole genome shotgun (WGS) entry which is preliminary data.</text>
</comment>
<dbReference type="Proteomes" id="UP000632339">
    <property type="component" value="Unassembled WGS sequence"/>
</dbReference>